<keyword evidence="2 6" id="KW-0032">Aminotransferase</keyword>
<dbReference type="Pfam" id="PF00155">
    <property type="entry name" value="Aminotran_1_2"/>
    <property type="match status" value="1"/>
</dbReference>
<dbReference type="InterPro" id="IPR050596">
    <property type="entry name" value="AspAT/PAT-like"/>
</dbReference>
<keyword evidence="4" id="KW-0663">Pyridoxal phosphate</keyword>
<name>A0A8D4VQN2_9GAMM</name>
<evidence type="ECO:0000313" key="7">
    <source>
        <dbReference type="Proteomes" id="UP000824988"/>
    </source>
</evidence>
<keyword evidence="7" id="KW-1185">Reference proteome</keyword>
<keyword evidence="3" id="KW-0808">Transferase</keyword>
<dbReference type="KEGG" id="moz:MoryE10_14550"/>
<dbReference type="GO" id="GO:0006520">
    <property type="term" value="P:amino acid metabolic process"/>
    <property type="evidence" value="ECO:0007669"/>
    <property type="project" value="InterPro"/>
</dbReference>
<protein>
    <submittedName>
        <fullName evidence="6">Aminotransferase</fullName>
    </submittedName>
</protein>
<sequence length="396" mass="42942">MQPADNASLITPFYVMELLARAKALENQGRDIVHMEIGEPDFSAPEAVVEAGVRAMRAGQVKYTAAAGLPELRSALARYYGEHYGVDLPERRIFIAPGASGALLLALAASLNAGDEVLLADPGYPCYRNFVRLFGAEPVSVATRASDGHRLGWPQLRAAWSGRTAGAIVASPANPTGVVLDEPTLGELCEGVAGQGGFLVSDEIYHGLEYGPRCPTALQFGSQAFVINSFSKYFCMTGWRLGWLVAPDSHVETVERLAQNLFISAPTHSQYAAVAALADPQARAELEQRRLEFQRRRDYLQQALARLGFGLSAPPEGAFYVYADCSRFTQDSDAFARDLLEQAGVAITPGRDFGETAASRHVRFAYTTSLERLEEGVKRMERYLAGVSRDSAAPGF</sequence>
<reference evidence="6" key="1">
    <citation type="submission" date="2019-06" db="EMBL/GenBank/DDBJ databases">
        <title>Complete genome sequence of Methylogaea oryzae strain JCM16910.</title>
        <authorList>
            <person name="Asakawa S."/>
        </authorList>
    </citation>
    <scope>NUCLEOTIDE SEQUENCE</scope>
    <source>
        <strain evidence="6">E10</strain>
    </source>
</reference>
<evidence type="ECO:0000313" key="6">
    <source>
        <dbReference type="EMBL" id="BBL70849.1"/>
    </source>
</evidence>
<evidence type="ECO:0000256" key="3">
    <source>
        <dbReference type="ARBA" id="ARBA00022679"/>
    </source>
</evidence>
<evidence type="ECO:0000256" key="1">
    <source>
        <dbReference type="ARBA" id="ARBA00001933"/>
    </source>
</evidence>
<evidence type="ECO:0000256" key="2">
    <source>
        <dbReference type="ARBA" id="ARBA00022576"/>
    </source>
</evidence>
<evidence type="ECO:0000259" key="5">
    <source>
        <dbReference type="Pfam" id="PF00155"/>
    </source>
</evidence>
<feature type="domain" description="Aminotransferase class I/classII large" evidence="5">
    <location>
        <begin position="31"/>
        <end position="379"/>
    </location>
</feature>
<dbReference type="PANTHER" id="PTHR46383">
    <property type="entry name" value="ASPARTATE AMINOTRANSFERASE"/>
    <property type="match status" value="1"/>
</dbReference>
<organism evidence="6 7">
    <name type="scientific">Methylogaea oryzae</name>
    <dbReference type="NCBI Taxonomy" id="1295382"/>
    <lineage>
        <taxon>Bacteria</taxon>
        <taxon>Pseudomonadati</taxon>
        <taxon>Pseudomonadota</taxon>
        <taxon>Gammaproteobacteria</taxon>
        <taxon>Methylococcales</taxon>
        <taxon>Methylococcaceae</taxon>
        <taxon>Methylogaea</taxon>
    </lineage>
</organism>
<comment type="cofactor">
    <cofactor evidence="1">
        <name>pyridoxal 5'-phosphate</name>
        <dbReference type="ChEBI" id="CHEBI:597326"/>
    </cofactor>
</comment>
<dbReference type="CDD" id="cd00609">
    <property type="entry name" value="AAT_like"/>
    <property type="match status" value="1"/>
</dbReference>
<dbReference type="InterPro" id="IPR004839">
    <property type="entry name" value="Aminotransferase_I/II_large"/>
</dbReference>
<dbReference type="AlphaFoldDB" id="A0A8D4VQN2"/>
<dbReference type="PANTHER" id="PTHR46383:SF2">
    <property type="entry name" value="AMINOTRANSFERASE"/>
    <property type="match status" value="1"/>
</dbReference>
<dbReference type="GO" id="GO:0030170">
    <property type="term" value="F:pyridoxal phosphate binding"/>
    <property type="evidence" value="ECO:0007669"/>
    <property type="project" value="InterPro"/>
</dbReference>
<dbReference type="GO" id="GO:0008483">
    <property type="term" value="F:transaminase activity"/>
    <property type="evidence" value="ECO:0007669"/>
    <property type="project" value="UniProtKB-KW"/>
</dbReference>
<evidence type="ECO:0000256" key="4">
    <source>
        <dbReference type="ARBA" id="ARBA00022898"/>
    </source>
</evidence>
<dbReference type="EMBL" id="AP019782">
    <property type="protein sequence ID" value="BBL70849.1"/>
    <property type="molecule type" value="Genomic_DNA"/>
</dbReference>
<proteinExistence type="predicted"/>
<accession>A0A8D4VQN2</accession>
<gene>
    <name evidence="6" type="ORF">MoryE10_14550</name>
</gene>
<dbReference type="Proteomes" id="UP000824988">
    <property type="component" value="Chromosome"/>
</dbReference>